<evidence type="ECO:0000256" key="1">
    <source>
        <dbReference type="SAM" id="MobiDB-lite"/>
    </source>
</evidence>
<dbReference type="PANTHER" id="PTHR28617:SF1">
    <property type="entry name" value="CILIA- AND FLAGELLA-ASSOCIATED PROTEIN 77"/>
    <property type="match status" value="1"/>
</dbReference>
<dbReference type="AlphaFoldDB" id="A0ABD3P5C8"/>
<reference evidence="2 3" key="1">
    <citation type="submission" date="2024-10" db="EMBL/GenBank/DDBJ databases">
        <title>Updated reference genomes for cyclostephanoid diatoms.</title>
        <authorList>
            <person name="Roberts W.R."/>
            <person name="Alverson A.J."/>
        </authorList>
    </citation>
    <scope>NUCLEOTIDE SEQUENCE [LARGE SCALE GENOMIC DNA]</scope>
    <source>
        <strain evidence="2 3">AJA276-08</strain>
    </source>
</reference>
<feature type="region of interest" description="Disordered" evidence="1">
    <location>
        <begin position="147"/>
        <end position="189"/>
    </location>
</feature>
<evidence type="ECO:0000313" key="2">
    <source>
        <dbReference type="EMBL" id="KAL3782959.1"/>
    </source>
</evidence>
<dbReference type="PANTHER" id="PTHR28617">
    <property type="entry name" value="CILIA- AND FLAGELLA-ASSOCIATED PROTEIN 77"/>
    <property type="match status" value="1"/>
</dbReference>
<comment type="caution">
    <text evidence="2">The sequence shown here is derived from an EMBL/GenBank/DDBJ whole genome shotgun (WGS) entry which is preliminary data.</text>
</comment>
<organism evidence="2 3">
    <name type="scientific">Stephanodiscus triporus</name>
    <dbReference type="NCBI Taxonomy" id="2934178"/>
    <lineage>
        <taxon>Eukaryota</taxon>
        <taxon>Sar</taxon>
        <taxon>Stramenopiles</taxon>
        <taxon>Ochrophyta</taxon>
        <taxon>Bacillariophyta</taxon>
        <taxon>Coscinodiscophyceae</taxon>
        <taxon>Thalassiosirophycidae</taxon>
        <taxon>Stephanodiscales</taxon>
        <taxon>Stephanodiscaceae</taxon>
        <taxon>Stephanodiscus</taxon>
    </lineage>
</organism>
<feature type="compositionally biased region" description="Basic and acidic residues" evidence="1">
    <location>
        <begin position="176"/>
        <end position="189"/>
    </location>
</feature>
<evidence type="ECO:0000313" key="3">
    <source>
        <dbReference type="Proteomes" id="UP001530315"/>
    </source>
</evidence>
<name>A0ABD3P5C8_9STRA</name>
<proteinExistence type="predicted"/>
<keyword evidence="3" id="KW-1185">Reference proteome</keyword>
<dbReference type="InterPro" id="IPR029147">
    <property type="entry name" value="CFAP77"/>
</dbReference>
<dbReference type="Pfam" id="PF14825">
    <property type="entry name" value="CFAP77"/>
    <property type="match status" value="1"/>
</dbReference>
<sequence length="211" mass="23713">MSDKRVTMIKPVVGKVKSPSYALPDDDFVYGIESKLDKENAGEVVQSWSQSKASEPSSIQSFPATTRLALKNGCLTSKSQREYGKQFPVMKNSYESQHKAKHGEVDKATNQDCFDQQPQEIFGIKSLKNEVGMTELLRCIPSELEEEKDYPDLSGKKRHGSLPPAKATKSSLSVAKCREPPSEEEMAKKKSVEEFKLTKFKKIQAKVKQYM</sequence>
<accession>A0ABD3P5C8</accession>
<gene>
    <name evidence="2" type="ORF">ACHAW5_002740</name>
</gene>
<dbReference type="EMBL" id="JALLAZ020000992">
    <property type="protein sequence ID" value="KAL3782959.1"/>
    <property type="molecule type" value="Genomic_DNA"/>
</dbReference>
<dbReference type="Proteomes" id="UP001530315">
    <property type="component" value="Unassembled WGS sequence"/>
</dbReference>
<protein>
    <submittedName>
        <fullName evidence="2">Uncharacterized protein</fullName>
    </submittedName>
</protein>